<gene>
    <name evidence="3" type="ORF">GCM10023340_04070</name>
</gene>
<evidence type="ECO:0000256" key="1">
    <source>
        <dbReference type="SAM" id="SignalP"/>
    </source>
</evidence>
<feature type="chain" id="PRO_5047320062" description="DUF4397 domain-containing protein" evidence="1">
    <location>
        <begin position="30"/>
        <end position="267"/>
    </location>
</feature>
<dbReference type="InterPro" id="IPR025510">
    <property type="entry name" value="DUF4397"/>
</dbReference>
<keyword evidence="1" id="KW-0732">Signal</keyword>
<organism evidence="3 4">
    <name type="scientific">Nocardioides marinquilinus</name>
    <dbReference type="NCBI Taxonomy" id="1210400"/>
    <lineage>
        <taxon>Bacteria</taxon>
        <taxon>Bacillati</taxon>
        <taxon>Actinomycetota</taxon>
        <taxon>Actinomycetes</taxon>
        <taxon>Propionibacteriales</taxon>
        <taxon>Nocardioidaceae</taxon>
        <taxon>Nocardioides</taxon>
    </lineage>
</organism>
<name>A0ABP9P7F0_9ACTN</name>
<keyword evidence="4" id="KW-1185">Reference proteome</keyword>
<dbReference type="Proteomes" id="UP001500221">
    <property type="component" value="Unassembled WGS sequence"/>
</dbReference>
<accession>A0ABP9P7F0</accession>
<sequence>MQHVWGFAMRTRRLLGLVAVILAIAAAPAVGTGGPAAVRTATDEVGPADDVATVAVVQAVPGVEMAVSVDGEPVGTGVSEGEVVPMVRLSPGDHDVQFSFADGRVAASVDVAAGTRNDVVVHLPASVDGDPVVSVYPVSTEPIGPGKARVVLAHTATTAPADVSVDGKLVFTNIANGEYAEADVPAGRHRVALLPSGIDGPPILGPLDVVLTARTTTSIYAVGNPRLRSMDVILRRTPLRDDGSEPPRRVDTGSAGLVADWRLPGLG</sequence>
<evidence type="ECO:0000313" key="3">
    <source>
        <dbReference type="EMBL" id="GAA5141785.1"/>
    </source>
</evidence>
<evidence type="ECO:0000313" key="4">
    <source>
        <dbReference type="Proteomes" id="UP001500221"/>
    </source>
</evidence>
<comment type="caution">
    <text evidence="3">The sequence shown here is derived from an EMBL/GenBank/DDBJ whole genome shotgun (WGS) entry which is preliminary data.</text>
</comment>
<dbReference type="Pfam" id="PF14344">
    <property type="entry name" value="DUF4397"/>
    <property type="match status" value="1"/>
</dbReference>
<protein>
    <recommendedName>
        <fullName evidence="2">DUF4397 domain-containing protein</fullName>
    </recommendedName>
</protein>
<feature type="domain" description="DUF4397" evidence="2">
    <location>
        <begin position="52"/>
        <end position="161"/>
    </location>
</feature>
<evidence type="ECO:0000259" key="2">
    <source>
        <dbReference type="Pfam" id="PF14344"/>
    </source>
</evidence>
<feature type="signal peptide" evidence="1">
    <location>
        <begin position="1"/>
        <end position="29"/>
    </location>
</feature>
<reference evidence="4" key="1">
    <citation type="journal article" date="2019" name="Int. J. Syst. Evol. Microbiol.">
        <title>The Global Catalogue of Microorganisms (GCM) 10K type strain sequencing project: providing services to taxonomists for standard genome sequencing and annotation.</title>
        <authorList>
            <consortium name="The Broad Institute Genomics Platform"/>
            <consortium name="The Broad Institute Genome Sequencing Center for Infectious Disease"/>
            <person name="Wu L."/>
            <person name="Ma J."/>
        </authorList>
    </citation>
    <scope>NUCLEOTIDE SEQUENCE [LARGE SCALE GENOMIC DNA]</scope>
    <source>
        <strain evidence="4">JCM 18459</strain>
    </source>
</reference>
<dbReference type="EMBL" id="BAABKG010000001">
    <property type="protein sequence ID" value="GAA5141785.1"/>
    <property type="molecule type" value="Genomic_DNA"/>
</dbReference>
<proteinExistence type="predicted"/>